<keyword evidence="6 7" id="KW-0472">Membrane</keyword>
<evidence type="ECO:0000256" key="7">
    <source>
        <dbReference type="SAM" id="Phobius"/>
    </source>
</evidence>
<dbReference type="AlphaFoldDB" id="A0AAE3J8E7"/>
<evidence type="ECO:0000256" key="1">
    <source>
        <dbReference type="ARBA" id="ARBA00004651"/>
    </source>
</evidence>
<dbReference type="EMBL" id="JAJEQM010000001">
    <property type="protein sequence ID" value="MCC2209454.1"/>
    <property type="molecule type" value="Genomic_DNA"/>
</dbReference>
<evidence type="ECO:0000256" key="6">
    <source>
        <dbReference type="ARBA" id="ARBA00023136"/>
    </source>
</evidence>
<name>A0AAE3J8E7_9FIRM</name>
<evidence type="ECO:0000259" key="8">
    <source>
        <dbReference type="Pfam" id="PF04239"/>
    </source>
</evidence>
<dbReference type="PANTHER" id="PTHR34582:SF7">
    <property type="entry name" value="UPF0702 TRANSMEMBRANE PROTEIN YDFS"/>
    <property type="match status" value="1"/>
</dbReference>
<evidence type="ECO:0000256" key="2">
    <source>
        <dbReference type="ARBA" id="ARBA00006448"/>
    </source>
</evidence>
<comment type="similarity">
    <text evidence="2">Belongs to the UPF0702 family.</text>
</comment>
<dbReference type="Gene3D" id="3.30.240.20">
    <property type="entry name" value="bsu07140 like domains"/>
    <property type="match status" value="2"/>
</dbReference>
<keyword evidence="10" id="KW-1185">Reference proteome</keyword>
<comment type="subcellular location">
    <subcellularLocation>
        <location evidence="1">Cell membrane</location>
        <topology evidence="1">Multi-pass membrane protein</topology>
    </subcellularLocation>
</comment>
<dbReference type="Pfam" id="PF04239">
    <property type="entry name" value="DUF421"/>
    <property type="match status" value="1"/>
</dbReference>
<evidence type="ECO:0000256" key="4">
    <source>
        <dbReference type="ARBA" id="ARBA00022692"/>
    </source>
</evidence>
<evidence type="ECO:0000313" key="10">
    <source>
        <dbReference type="Proteomes" id="UP001198242"/>
    </source>
</evidence>
<dbReference type="InterPro" id="IPR023090">
    <property type="entry name" value="UPF0702_alpha/beta_dom_sf"/>
</dbReference>
<dbReference type="RefSeq" id="WP_308455696.1">
    <property type="nucleotide sequence ID" value="NZ_JAJEQM010000001.1"/>
</dbReference>
<feature type="transmembrane region" description="Helical" evidence="7">
    <location>
        <begin position="58"/>
        <end position="78"/>
    </location>
</feature>
<dbReference type="PANTHER" id="PTHR34582">
    <property type="entry name" value="UPF0702 TRANSMEMBRANE PROTEIN YCAP"/>
    <property type="match status" value="1"/>
</dbReference>
<dbReference type="GO" id="GO:0005886">
    <property type="term" value="C:plasma membrane"/>
    <property type="evidence" value="ECO:0007669"/>
    <property type="project" value="UniProtKB-SubCell"/>
</dbReference>
<protein>
    <submittedName>
        <fullName evidence="9">DUF421 domain-containing protein</fullName>
    </submittedName>
</protein>
<comment type="caution">
    <text evidence="9">The sequence shown here is derived from an EMBL/GenBank/DDBJ whole genome shotgun (WGS) entry which is preliminary data.</text>
</comment>
<evidence type="ECO:0000256" key="5">
    <source>
        <dbReference type="ARBA" id="ARBA00022989"/>
    </source>
</evidence>
<keyword evidence="5 7" id="KW-1133">Transmembrane helix</keyword>
<reference evidence="9 10" key="1">
    <citation type="submission" date="2021-10" db="EMBL/GenBank/DDBJ databases">
        <title>Anaerobic single-cell dispensing facilitates the cultivation of human gut bacteria.</title>
        <authorList>
            <person name="Afrizal A."/>
        </authorList>
    </citation>
    <scope>NUCLEOTIDE SEQUENCE [LARGE SCALE GENOMIC DNA]</scope>
    <source>
        <strain evidence="9 10">CLA-AA-H232</strain>
    </source>
</reference>
<dbReference type="InterPro" id="IPR007353">
    <property type="entry name" value="DUF421"/>
</dbReference>
<keyword evidence="4 7" id="KW-0812">Transmembrane</keyword>
<evidence type="ECO:0000256" key="3">
    <source>
        <dbReference type="ARBA" id="ARBA00022475"/>
    </source>
</evidence>
<dbReference type="Proteomes" id="UP001198242">
    <property type="component" value="Unassembled WGS sequence"/>
</dbReference>
<feature type="transmembrane region" description="Helical" evidence="7">
    <location>
        <begin position="6"/>
        <end position="25"/>
    </location>
</feature>
<keyword evidence="3" id="KW-1003">Cell membrane</keyword>
<feature type="domain" description="YetF C-terminal" evidence="8">
    <location>
        <begin position="81"/>
        <end position="211"/>
    </location>
</feature>
<organism evidence="9 10">
    <name type="scientific">Hominilimicola fabiformis</name>
    <dbReference type="NCBI Taxonomy" id="2885356"/>
    <lineage>
        <taxon>Bacteria</taxon>
        <taxon>Bacillati</taxon>
        <taxon>Bacillota</taxon>
        <taxon>Clostridia</taxon>
        <taxon>Eubacteriales</taxon>
        <taxon>Oscillospiraceae</taxon>
        <taxon>Hominilimicola</taxon>
    </lineage>
</organism>
<sequence length="235" mass="26686">MEFIKIILTSVGSIIALFFSTKIIGNKQMSELSMFDYINGITIGSIAAEMATSLDGKFYYPLTAIVIYTVIMWFISYLTEKNIKLRRFFTGRSIVLMQSGKIYQKNFKTSKIDINDFLVQCRINGFFTLDDVDTAILEQNGKISFLPKVQARPANVQDMNIAAKQEKLSFTVVLDGHIMEENLKLSGNNKKWLENELQKQKIGNVKDVFIALCDGNNTLSVYKKTDDSPKNDPFQ</sequence>
<accession>A0AAE3J8E7</accession>
<evidence type="ECO:0000313" key="9">
    <source>
        <dbReference type="EMBL" id="MCC2209454.1"/>
    </source>
</evidence>
<proteinExistence type="inferred from homology"/>
<gene>
    <name evidence="9" type="ORF">LKE05_01415</name>
</gene>